<dbReference type="EMBL" id="CP020773">
    <property type="protein sequence ID" value="ARJ50872.1"/>
    <property type="molecule type" value="Genomic_DNA"/>
</dbReference>
<dbReference type="Proteomes" id="UP000242864">
    <property type="component" value="Chromosome"/>
</dbReference>
<dbReference type="CDD" id="cd10439">
    <property type="entry name" value="GIY-YIG_COG3410"/>
    <property type="match status" value="1"/>
</dbReference>
<dbReference type="SUPFAM" id="SSF52540">
    <property type="entry name" value="P-loop containing nucleoside triphosphate hydrolases"/>
    <property type="match status" value="1"/>
</dbReference>
<dbReference type="Pfam" id="PF01541">
    <property type="entry name" value="GIY-YIG"/>
    <property type="match status" value="1"/>
</dbReference>
<dbReference type="Gene3D" id="3.40.1440.10">
    <property type="entry name" value="GIY-YIG endonuclease"/>
    <property type="match status" value="1"/>
</dbReference>
<protein>
    <submittedName>
        <fullName evidence="2">ATP-dependent exonuclease</fullName>
    </submittedName>
</protein>
<evidence type="ECO:0000259" key="1">
    <source>
        <dbReference type="PROSITE" id="PS50164"/>
    </source>
</evidence>
<accession>A0AAC9RW20</accession>
<organism evidence="2 3">
    <name type="scientific">Staphylococcus lutrae</name>
    <dbReference type="NCBI Taxonomy" id="155085"/>
    <lineage>
        <taxon>Bacteria</taxon>
        <taxon>Bacillati</taxon>
        <taxon>Bacillota</taxon>
        <taxon>Bacilli</taxon>
        <taxon>Bacillales</taxon>
        <taxon>Staphylococcaceae</taxon>
        <taxon>Staphylococcus</taxon>
    </lineage>
</organism>
<gene>
    <name evidence="2" type="ORF">B5P37_05830</name>
</gene>
<keyword evidence="2" id="KW-0540">Nuclease</keyword>
<dbReference type="InterPro" id="IPR035901">
    <property type="entry name" value="GIY-YIG_endonuc_sf"/>
</dbReference>
<dbReference type="GO" id="GO:0004527">
    <property type="term" value="F:exonuclease activity"/>
    <property type="evidence" value="ECO:0007669"/>
    <property type="project" value="UniProtKB-KW"/>
</dbReference>
<keyword evidence="2" id="KW-0269">Exonuclease</keyword>
<dbReference type="RefSeq" id="WP_085237350.1">
    <property type="nucleotide sequence ID" value="NZ_CP020773.1"/>
</dbReference>
<dbReference type="Pfam" id="PF09848">
    <property type="entry name" value="SLFN-g3_helicase"/>
    <property type="match status" value="1"/>
</dbReference>
<reference evidence="2 3" key="1">
    <citation type="submission" date="2017-04" db="EMBL/GenBank/DDBJ databases">
        <authorList>
            <person name="Veseli I.A."/>
            <person name="Tang C."/>
            <person name="Pombert J.-F."/>
        </authorList>
    </citation>
    <scope>NUCLEOTIDE SEQUENCE [LARGE SCALE GENOMIC DNA]</scope>
    <source>
        <strain evidence="2 3">ATCC 700373</strain>
    </source>
</reference>
<dbReference type="PROSITE" id="PS50164">
    <property type="entry name" value="GIY_YIG"/>
    <property type="match status" value="1"/>
</dbReference>
<evidence type="ECO:0000313" key="2">
    <source>
        <dbReference type="EMBL" id="ARJ50872.1"/>
    </source>
</evidence>
<keyword evidence="3" id="KW-1185">Reference proteome</keyword>
<dbReference type="AlphaFoldDB" id="A0AAC9RW20"/>
<dbReference type="InterPro" id="IPR027417">
    <property type="entry name" value="P-loop_NTPase"/>
</dbReference>
<dbReference type="InterPro" id="IPR000305">
    <property type="entry name" value="GIY-YIG_endonuc"/>
</dbReference>
<feature type="domain" description="GIY-YIG" evidence="1">
    <location>
        <begin position="35"/>
        <end position="127"/>
    </location>
</feature>
<name>A0AAC9RW20_9STAP</name>
<sequence length="571" mass="65895">MANDLKIEKINYDMEYLKQVVSEWEVTANSKYLLRYPTVYIINDKNRSNYFDVYVGETNNIQSRTRQHLSKEATQWLALSNSRTSSVYVIGHKFFNKSLTLDIENRLMQYLSSVESVNKIHNSRTNQQNEYFTSDKLDDIFSEVWKELHKRDHQLFPIESIVRDSAIFKASPFHKLTDEQITAKDSILQKIEHALQKEEVGQLIMVEGEAGSGKTVLMSSLFYELKKYGYKDGEESINVHLLVNHDEHVMIYRKIASKLALSDNPNKMINKPTSFILNHRIEDEVDVVIVDEAHLLLTQGKMSYKGEGHLKDLLQRAKVVVTVFDRKQILSREQIWEFDTLDTLVSKVYQNGNLIQLKNQMRINSSIETINWIRGLIDNQVIDPIPNDSKGYDIKIFDSPYLLEQEIRKKASHTESGISRMIATFDWEFNANKNPKDSKYWNVKIGDWAMPWNKQVKPIKGEGKLPWIERTNTIDEVGSTFTVQGIDLNYAGVIIGPSVKYRDGKIVFDKDSSENKKATQNRKLSDGTKENYSEMLLKNELNVLLTRGVNGLYIYAVDEALREALKKAAKG</sequence>
<proteinExistence type="predicted"/>
<dbReference type="SMART" id="SM00382">
    <property type="entry name" value="AAA"/>
    <property type="match status" value="1"/>
</dbReference>
<dbReference type="InterPro" id="IPR003593">
    <property type="entry name" value="AAA+_ATPase"/>
</dbReference>
<keyword evidence="2" id="KW-0378">Hydrolase</keyword>
<dbReference type="InterPro" id="IPR018647">
    <property type="entry name" value="SLFN_3-like_DNA/RNA_helicase"/>
</dbReference>
<dbReference type="Gene3D" id="3.40.50.300">
    <property type="entry name" value="P-loop containing nucleotide triphosphate hydrolases"/>
    <property type="match status" value="1"/>
</dbReference>
<dbReference type="KEGG" id="slz:B5P37_05830"/>
<evidence type="ECO:0000313" key="3">
    <source>
        <dbReference type="Proteomes" id="UP000242864"/>
    </source>
</evidence>